<proteinExistence type="predicted"/>
<sequence>MKRIIILPILLTLAYSTLFAQSLPLVNPKKAGMDKSRLIYTDNAINQSVQDGDIPGAVLAVVRHKKLTYLKAYGNKQIYPETIAMTTNTVFDLASLSKSVSTAISTMILLERGQLRLRDQVAMYIPGFQPWTDSITGRKRNIRIVDLLTHTSGLPPYAPVEELKKQYTVPNPDGLITYISNVKRNNEPTKVFDYSCLNFITLQRIIENISGMSLQNFARQNIFSPLGMKHTDYNPTGETLEWTAPTEKQADGSVLKGRVHDPLANIMNGGVSGNAGVFSNAEDIAVLAAMLLNDGEINGVRILSPLTVRAMRSVPKGFEEFGRSLGWDVYSGYASDGDLFDVSAYGHTGYTGTSITIDPDSGTAVILLTNRVHPDDKGAVSRLREIVANVVAASIIKVK</sequence>
<feature type="domain" description="Beta-lactamase-related" evidence="2">
    <location>
        <begin position="42"/>
        <end position="379"/>
    </location>
</feature>
<dbReference type="AlphaFoldDB" id="F5IYT3"/>
<dbReference type="InterPro" id="IPR001466">
    <property type="entry name" value="Beta-lactam-related"/>
</dbReference>
<dbReference type="HOGENOM" id="CLU_020027_1_1_10"/>
<dbReference type="Gene3D" id="3.40.710.10">
    <property type="entry name" value="DD-peptidase/beta-lactamase superfamily"/>
    <property type="match status" value="1"/>
</dbReference>
<dbReference type="PANTHER" id="PTHR43283">
    <property type="entry name" value="BETA-LACTAMASE-RELATED"/>
    <property type="match status" value="1"/>
</dbReference>
<dbReference type="Pfam" id="PF00144">
    <property type="entry name" value="Beta-lactamase"/>
    <property type="match status" value="1"/>
</dbReference>
<dbReference type="Proteomes" id="UP000004913">
    <property type="component" value="Unassembled WGS sequence"/>
</dbReference>
<evidence type="ECO:0000256" key="1">
    <source>
        <dbReference type="ARBA" id="ARBA00022801"/>
    </source>
</evidence>
<dbReference type="STRING" id="742766.HMPREF9455_02313"/>
<evidence type="ECO:0000313" key="4">
    <source>
        <dbReference type="Proteomes" id="UP000004913"/>
    </source>
</evidence>
<dbReference type="GO" id="GO:0016787">
    <property type="term" value="F:hydrolase activity"/>
    <property type="evidence" value="ECO:0007669"/>
    <property type="project" value="UniProtKB-KW"/>
</dbReference>
<evidence type="ECO:0000259" key="2">
    <source>
        <dbReference type="Pfam" id="PF00144"/>
    </source>
</evidence>
<dbReference type="SUPFAM" id="SSF56601">
    <property type="entry name" value="beta-lactamase/transpeptidase-like"/>
    <property type="match status" value="1"/>
</dbReference>
<protein>
    <submittedName>
        <fullName evidence="3">Beta-lactamase</fullName>
    </submittedName>
</protein>
<dbReference type="InterPro" id="IPR050789">
    <property type="entry name" value="Diverse_Enzym_Activities"/>
</dbReference>
<name>F5IYT3_9BACT</name>
<organism evidence="3 4">
    <name type="scientific">Dysgonomonas gadei ATCC BAA-286</name>
    <dbReference type="NCBI Taxonomy" id="742766"/>
    <lineage>
        <taxon>Bacteria</taxon>
        <taxon>Pseudomonadati</taxon>
        <taxon>Bacteroidota</taxon>
        <taxon>Bacteroidia</taxon>
        <taxon>Bacteroidales</taxon>
        <taxon>Dysgonomonadaceae</taxon>
        <taxon>Dysgonomonas</taxon>
    </lineage>
</organism>
<dbReference type="InterPro" id="IPR012338">
    <property type="entry name" value="Beta-lactam/transpept-like"/>
</dbReference>
<gene>
    <name evidence="3" type="ORF">HMPREF9455_02313</name>
</gene>
<dbReference type="eggNOG" id="COG1680">
    <property type="taxonomic scope" value="Bacteria"/>
</dbReference>
<comment type="caution">
    <text evidence="3">The sequence shown here is derived from an EMBL/GenBank/DDBJ whole genome shotgun (WGS) entry which is preliminary data.</text>
</comment>
<dbReference type="PANTHER" id="PTHR43283:SF11">
    <property type="entry name" value="BETA-LACTAMASE-RELATED DOMAIN-CONTAINING PROTEIN"/>
    <property type="match status" value="1"/>
</dbReference>
<reference evidence="3 4" key="1">
    <citation type="submission" date="2011-04" db="EMBL/GenBank/DDBJ databases">
        <title>The Genome Sequence of Dysgonomonas gadei ATCC BAA-286.</title>
        <authorList>
            <consortium name="The Broad Institute Genome Sequencing Platform"/>
            <person name="Earl A."/>
            <person name="Ward D."/>
            <person name="Feldgarden M."/>
            <person name="Gevers D."/>
            <person name="Pudlo N."/>
            <person name="Martens E."/>
            <person name="Allen-Vercoe E."/>
            <person name="Young S.K."/>
            <person name="Zeng Q."/>
            <person name="Gargeya S."/>
            <person name="Fitzgerald M."/>
            <person name="Haas B."/>
            <person name="Abouelleil A."/>
            <person name="Alvarado L."/>
            <person name="Arachchi H.M."/>
            <person name="Berlin A."/>
            <person name="Brown A."/>
            <person name="Chapman S.B."/>
            <person name="Chen Z."/>
            <person name="Dunbar C."/>
            <person name="Freedman E."/>
            <person name="Gearin G."/>
            <person name="Gellesch M."/>
            <person name="Goldberg J."/>
            <person name="Griggs A."/>
            <person name="Gujja S."/>
            <person name="Heiman D."/>
            <person name="Howarth C."/>
            <person name="Larson L."/>
            <person name="Lui A."/>
            <person name="MacDonald P.J.P."/>
            <person name="Mehta T."/>
            <person name="Montmayeur A."/>
            <person name="Murphy C."/>
            <person name="Neiman D."/>
            <person name="Pearson M."/>
            <person name="Priest M."/>
            <person name="Roberts A."/>
            <person name="Saif S."/>
            <person name="Shea T."/>
            <person name="Shenoy N."/>
            <person name="Sisk P."/>
            <person name="Stolte C."/>
            <person name="Sykes S."/>
            <person name="Yandava C."/>
            <person name="Wortman J."/>
            <person name="Nusbaum C."/>
            <person name="Birren B."/>
        </authorList>
    </citation>
    <scope>NUCLEOTIDE SEQUENCE [LARGE SCALE GENOMIC DNA]</scope>
    <source>
        <strain evidence="3 4">ATCC BAA-286</strain>
    </source>
</reference>
<accession>F5IYT3</accession>
<dbReference type="OrthoDB" id="9805821at2"/>
<keyword evidence="1" id="KW-0378">Hydrolase</keyword>
<evidence type="ECO:0000313" key="3">
    <source>
        <dbReference type="EMBL" id="EGK01480.1"/>
    </source>
</evidence>
<dbReference type="EMBL" id="ADLV01000027">
    <property type="protein sequence ID" value="EGK01480.1"/>
    <property type="molecule type" value="Genomic_DNA"/>
</dbReference>
<keyword evidence="4" id="KW-1185">Reference proteome</keyword>